<dbReference type="HOGENOM" id="CLU_114047_10_3_2"/>
<reference evidence="1 2" key="1">
    <citation type="submission" date="2014-07" db="EMBL/GenBank/DDBJ databases">
        <title>Methanogenic archaea and the global carbon cycle.</title>
        <authorList>
            <person name="Henriksen J.R."/>
            <person name="Luke J."/>
            <person name="Reinhart S."/>
            <person name="Benedict M.N."/>
            <person name="Youngblut N.D."/>
            <person name="Metcalf M.E."/>
            <person name="Whitaker R.J."/>
            <person name="Metcalf W.W."/>
        </authorList>
    </citation>
    <scope>NUCLEOTIDE SEQUENCE [LARGE SCALE GENOMIC DNA]</scope>
    <source>
        <strain evidence="1 2">CHTI-55</strain>
    </source>
</reference>
<evidence type="ECO:0008006" key="3">
    <source>
        <dbReference type="Google" id="ProtNLM"/>
    </source>
</evidence>
<dbReference type="PATRIC" id="fig|1434121.4.peg.1864"/>
<dbReference type="Gene3D" id="3.30.160.250">
    <property type="match status" value="1"/>
</dbReference>
<sequence length="63" mass="7308">MTIRFPFSATIHQEEDFYVSICPEADIICKGNTVEEAIENLKKEMEKFLGEELPEGFSKITFY</sequence>
<organism evidence="1 2">
    <name type="scientific">Methanosarcina thermophila CHTI-55</name>
    <dbReference type="NCBI Taxonomy" id="1434121"/>
    <lineage>
        <taxon>Archaea</taxon>
        <taxon>Methanobacteriati</taxon>
        <taxon>Methanobacteriota</taxon>
        <taxon>Stenosarchaea group</taxon>
        <taxon>Methanomicrobia</taxon>
        <taxon>Methanosarcinales</taxon>
        <taxon>Methanosarcinaceae</taxon>
        <taxon>Methanosarcina</taxon>
    </lineage>
</organism>
<dbReference type="Proteomes" id="UP000056925">
    <property type="component" value="Chromosome"/>
</dbReference>
<protein>
    <recommendedName>
        <fullName evidence="3">HicB-like antitoxin of toxin-antitoxin system domain-containing protein</fullName>
    </recommendedName>
</protein>
<evidence type="ECO:0000313" key="2">
    <source>
        <dbReference type="Proteomes" id="UP000056925"/>
    </source>
</evidence>
<dbReference type="AlphaFoldDB" id="A0A0E3KRF2"/>
<accession>A0A0E3KRF2</accession>
<gene>
    <name evidence="1" type="ORF">MSTHC_1515</name>
</gene>
<dbReference type="KEGG" id="mthe:MSTHC_1515"/>
<dbReference type="SUPFAM" id="SSF143100">
    <property type="entry name" value="TTHA1013/TTHA0281-like"/>
    <property type="match status" value="1"/>
</dbReference>
<name>A0A0E3KRF2_METTE</name>
<dbReference type="InterPro" id="IPR035069">
    <property type="entry name" value="TTHA1013/TTHA0281-like"/>
</dbReference>
<evidence type="ECO:0000313" key="1">
    <source>
        <dbReference type="EMBL" id="AKB15833.1"/>
    </source>
</evidence>
<dbReference type="RefSeq" id="WP_148704442.1">
    <property type="nucleotide sequence ID" value="NZ_CP009502.1"/>
</dbReference>
<dbReference type="GeneID" id="41602863"/>
<dbReference type="EMBL" id="CP009502">
    <property type="protein sequence ID" value="AKB15833.1"/>
    <property type="molecule type" value="Genomic_DNA"/>
</dbReference>
<proteinExistence type="predicted"/>